<organism evidence="2 3">
    <name type="scientific">Spirosoma telluris</name>
    <dbReference type="NCBI Taxonomy" id="2183553"/>
    <lineage>
        <taxon>Bacteria</taxon>
        <taxon>Pseudomonadati</taxon>
        <taxon>Bacteroidota</taxon>
        <taxon>Cytophagia</taxon>
        <taxon>Cytophagales</taxon>
        <taxon>Cytophagaceae</taxon>
        <taxon>Spirosoma</taxon>
    </lineage>
</organism>
<sequence length="268" mass="30554">MDTILLIIGVLGLSISGWVLRGYFLEMPKSSQPESNIGQDFESEQEESNQYVTKETHQHVLNRLAELEHSIQNTKVSETGTLPKSTGTEQTPTPIKVENQTETSQPEESLHSQKWQEIYALQEAFKAEREKEKSIDYEREQMLFDISQGYASNQSEVAIDQQLIENTLEEGEVLDDYQKRIQKLASLTNEMLTTRLEVADRQLREQGDQYQATLLAIIKSLINRIPGDSNVKSLIETRFEAESEATAGQENGPNKSIFHEMFYKNIGH</sequence>
<evidence type="ECO:0000313" key="2">
    <source>
        <dbReference type="EMBL" id="RAI73015.1"/>
    </source>
</evidence>
<keyword evidence="3" id="KW-1185">Reference proteome</keyword>
<dbReference type="EMBL" id="QLII01000003">
    <property type="protein sequence ID" value="RAI73015.1"/>
    <property type="molecule type" value="Genomic_DNA"/>
</dbReference>
<protein>
    <submittedName>
        <fullName evidence="2">Uncharacterized protein</fullName>
    </submittedName>
</protein>
<feature type="region of interest" description="Disordered" evidence="1">
    <location>
        <begin position="73"/>
        <end position="112"/>
    </location>
</feature>
<evidence type="ECO:0000313" key="3">
    <source>
        <dbReference type="Proteomes" id="UP000249016"/>
    </source>
</evidence>
<gene>
    <name evidence="2" type="ORF">HMF3257_38520</name>
</gene>
<name>A0A327NDJ1_9BACT</name>
<accession>A0A327NDJ1</accession>
<dbReference type="Proteomes" id="UP000249016">
    <property type="component" value="Unassembled WGS sequence"/>
</dbReference>
<dbReference type="OrthoDB" id="939818at2"/>
<dbReference type="RefSeq" id="WP_111351219.1">
    <property type="nucleotide sequence ID" value="NZ_QLII01000003.1"/>
</dbReference>
<proteinExistence type="predicted"/>
<evidence type="ECO:0000256" key="1">
    <source>
        <dbReference type="SAM" id="MobiDB-lite"/>
    </source>
</evidence>
<reference evidence="2 3" key="1">
    <citation type="submission" date="2018-06" db="EMBL/GenBank/DDBJ databases">
        <title>Spirosoma sp. HMF3257 Genome sequencing and assembly.</title>
        <authorList>
            <person name="Kang H."/>
            <person name="Cha I."/>
            <person name="Kim H."/>
            <person name="Kang J."/>
            <person name="Joh K."/>
        </authorList>
    </citation>
    <scope>NUCLEOTIDE SEQUENCE [LARGE SCALE GENOMIC DNA]</scope>
    <source>
        <strain evidence="2 3">HMF3257</strain>
    </source>
</reference>
<comment type="caution">
    <text evidence="2">The sequence shown here is derived from an EMBL/GenBank/DDBJ whole genome shotgun (WGS) entry which is preliminary data.</text>
</comment>
<dbReference type="AlphaFoldDB" id="A0A327NDJ1"/>